<feature type="compositionally biased region" description="Polar residues" evidence="1">
    <location>
        <begin position="1"/>
        <end position="10"/>
    </location>
</feature>
<evidence type="ECO:0000313" key="2">
    <source>
        <dbReference type="EMBL" id="OHV43966.1"/>
    </source>
</evidence>
<feature type="compositionally biased region" description="Basic residues" evidence="1">
    <location>
        <begin position="22"/>
        <end position="32"/>
    </location>
</feature>
<dbReference type="Proteomes" id="UP000179769">
    <property type="component" value="Unassembled WGS sequence"/>
</dbReference>
<keyword evidence="3" id="KW-1185">Reference proteome</keyword>
<proteinExistence type="predicted"/>
<dbReference type="AlphaFoldDB" id="A0A1S1RD49"/>
<accession>A0A1S1RD49</accession>
<gene>
    <name evidence="2" type="ORF">BBK14_10260</name>
</gene>
<name>A0A1S1RD49_9ACTN</name>
<feature type="region of interest" description="Disordered" evidence="1">
    <location>
        <begin position="1"/>
        <end position="32"/>
    </location>
</feature>
<evidence type="ECO:0000313" key="3">
    <source>
        <dbReference type="Proteomes" id="UP000179769"/>
    </source>
</evidence>
<evidence type="ECO:0000256" key="1">
    <source>
        <dbReference type="SAM" id="MobiDB-lite"/>
    </source>
</evidence>
<dbReference type="EMBL" id="MAXA01000025">
    <property type="protein sequence ID" value="OHV43966.1"/>
    <property type="molecule type" value="Genomic_DNA"/>
</dbReference>
<sequence length="62" mass="6506">MVTSASTSGSGPARIRSSLATRSRRIGSSRVRRLTAGSAHTTAFSRLLLMIISTMPVSAVDN</sequence>
<reference evidence="3" key="1">
    <citation type="submission" date="2016-07" db="EMBL/GenBank/DDBJ databases">
        <title>Frankia sp. NRRL B-16219 Genome sequencing.</title>
        <authorList>
            <person name="Ghodhbane-Gtari F."/>
            <person name="Swanson E."/>
            <person name="Gueddou A."/>
            <person name="Louati M."/>
            <person name="Nouioui I."/>
            <person name="Hezbri K."/>
            <person name="Abebe-Akele F."/>
            <person name="Simpson S."/>
            <person name="Morris K."/>
            <person name="Thomas K."/>
            <person name="Gtari M."/>
            <person name="Tisa L.S."/>
        </authorList>
    </citation>
    <scope>NUCLEOTIDE SEQUENCE [LARGE SCALE GENOMIC DNA]</scope>
    <source>
        <strain evidence="3">NRRL B-16219</strain>
    </source>
</reference>
<organism evidence="2 3">
    <name type="scientific">Parafrankia soli</name>
    <dbReference type="NCBI Taxonomy" id="2599596"/>
    <lineage>
        <taxon>Bacteria</taxon>
        <taxon>Bacillati</taxon>
        <taxon>Actinomycetota</taxon>
        <taxon>Actinomycetes</taxon>
        <taxon>Frankiales</taxon>
        <taxon>Frankiaceae</taxon>
        <taxon>Parafrankia</taxon>
    </lineage>
</organism>
<protein>
    <submittedName>
        <fullName evidence="2">Uncharacterized protein</fullName>
    </submittedName>
</protein>
<comment type="caution">
    <text evidence="2">The sequence shown here is derived from an EMBL/GenBank/DDBJ whole genome shotgun (WGS) entry which is preliminary data.</text>
</comment>